<keyword evidence="2" id="KW-1003">Cell membrane</keyword>
<dbReference type="PROSITE" id="PS51257">
    <property type="entry name" value="PROKAR_LIPOPROTEIN"/>
    <property type="match status" value="1"/>
</dbReference>
<dbReference type="PANTHER" id="PTHR30582:SF2">
    <property type="entry name" value="L,D-TRANSPEPTIDASE YCIB-RELATED"/>
    <property type="match status" value="1"/>
</dbReference>
<evidence type="ECO:0000256" key="11">
    <source>
        <dbReference type="ARBA" id="ARBA00023316"/>
    </source>
</evidence>
<keyword evidence="5 13" id="KW-0133">Cell shape</keyword>
<dbReference type="EMBL" id="CP045032">
    <property type="protein sequence ID" value="QFQ01956.1"/>
    <property type="molecule type" value="Genomic_DNA"/>
</dbReference>
<dbReference type="Pfam" id="PF03734">
    <property type="entry name" value="YkuD"/>
    <property type="match status" value="1"/>
</dbReference>
<dbReference type="EC" id="2.-.-.-" evidence="16"/>
<dbReference type="GO" id="GO:0016746">
    <property type="term" value="F:acyltransferase activity"/>
    <property type="evidence" value="ECO:0007669"/>
    <property type="project" value="UniProtKB-KW"/>
</dbReference>
<dbReference type="UniPathway" id="UPA00219"/>
<dbReference type="RefSeq" id="WP_151902377.1">
    <property type="nucleotide sequence ID" value="NZ_CP045032.1"/>
</dbReference>
<feature type="active site" description="Proton donor/acceptor" evidence="13">
    <location>
        <position position="332"/>
    </location>
</feature>
<dbReference type="FunFam" id="2.40.440.10:FF:000005">
    <property type="entry name" value="L,D-transpeptidase 2"/>
    <property type="match status" value="1"/>
</dbReference>
<evidence type="ECO:0000256" key="12">
    <source>
        <dbReference type="ARBA" id="ARBA00060592"/>
    </source>
</evidence>
<evidence type="ECO:0000256" key="14">
    <source>
        <dbReference type="SAM" id="SignalP"/>
    </source>
</evidence>
<evidence type="ECO:0000256" key="10">
    <source>
        <dbReference type="ARBA" id="ARBA00023315"/>
    </source>
</evidence>
<keyword evidence="9" id="KW-0449">Lipoprotein</keyword>
<evidence type="ECO:0000313" key="17">
    <source>
        <dbReference type="Proteomes" id="UP000326711"/>
    </source>
</evidence>
<keyword evidence="7" id="KW-0472">Membrane</keyword>
<evidence type="ECO:0000259" key="15">
    <source>
        <dbReference type="PROSITE" id="PS52029"/>
    </source>
</evidence>
<keyword evidence="17" id="KW-1185">Reference proteome</keyword>
<comment type="pathway">
    <text evidence="12">Glycan biosynthesis.</text>
</comment>
<dbReference type="Gene3D" id="2.60.40.3710">
    <property type="match status" value="1"/>
</dbReference>
<proteinExistence type="predicted"/>
<dbReference type="InterPro" id="IPR038063">
    <property type="entry name" value="Transpep_catalytic_dom"/>
</dbReference>
<feature type="active site" description="Nucleophile" evidence="13">
    <location>
        <position position="350"/>
    </location>
</feature>
<keyword evidence="3 16" id="KW-0808">Transferase</keyword>
<dbReference type="OrthoDB" id="5242354at2"/>
<feature type="domain" description="L,D-TPase catalytic" evidence="15">
    <location>
        <begin position="248"/>
        <end position="374"/>
    </location>
</feature>
<evidence type="ECO:0000256" key="2">
    <source>
        <dbReference type="ARBA" id="ARBA00022475"/>
    </source>
</evidence>
<dbReference type="GO" id="GO:0008360">
    <property type="term" value="P:regulation of cell shape"/>
    <property type="evidence" value="ECO:0007669"/>
    <property type="project" value="UniProtKB-UniRule"/>
</dbReference>
<evidence type="ECO:0000256" key="9">
    <source>
        <dbReference type="ARBA" id="ARBA00023288"/>
    </source>
</evidence>
<feature type="chain" id="PRO_5023888206" evidence="14">
    <location>
        <begin position="31"/>
        <end position="404"/>
    </location>
</feature>
<keyword evidence="6 13" id="KW-0573">Peptidoglycan synthesis</keyword>
<evidence type="ECO:0000256" key="1">
    <source>
        <dbReference type="ARBA" id="ARBA00004752"/>
    </source>
</evidence>
<dbReference type="GO" id="GO:0071972">
    <property type="term" value="F:peptidoglycan L,D-transpeptidase activity"/>
    <property type="evidence" value="ECO:0007669"/>
    <property type="project" value="TreeGrafter"/>
</dbReference>
<dbReference type="CDD" id="cd13432">
    <property type="entry name" value="LDT_IgD_like_2"/>
    <property type="match status" value="1"/>
</dbReference>
<protein>
    <submittedName>
        <fullName evidence="16">L,D-transpeptidase LppS</fullName>
        <ecNumber evidence="16">2.-.-.-</ecNumber>
    </submittedName>
</protein>
<dbReference type="InterPro" id="IPR005490">
    <property type="entry name" value="LD_TPept_cat_dom"/>
</dbReference>
<dbReference type="GO" id="GO:0018104">
    <property type="term" value="P:peptidoglycan-protein cross-linking"/>
    <property type="evidence" value="ECO:0007669"/>
    <property type="project" value="TreeGrafter"/>
</dbReference>
<dbReference type="AlphaFoldDB" id="A0A5J6Z4G1"/>
<evidence type="ECO:0000256" key="8">
    <source>
        <dbReference type="ARBA" id="ARBA00023139"/>
    </source>
</evidence>
<reference evidence="17" key="1">
    <citation type="submission" date="2019-10" db="EMBL/GenBank/DDBJ databases">
        <title>Complete genome sequence of Corynebacterium urogenitalis DSM 108747, isolated from the genital tract of a cow.</title>
        <authorList>
            <person name="Ruckert C."/>
            <person name="Ballas P."/>
            <person name="Wagener K."/>
            <person name="Drillich M."/>
            <person name="Kaempfer P."/>
            <person name="Busse H.-J."/>
            <person name="Ehling-Schulz M."/>
        </authorList>
    </citation>
    <scope>NUCLEOTIDE SEQUENCE [LARGE SCALE GENOMIC DNA]</scope>
    <source>
        <strain evidence="17">LMM 1652</strain>
    </source>
</reference>
<evidence type="ECO:0000256" key="3">
    <source>
        <dbReference type="ARBA" id="ARBA00022679"/>
    </source>
</evidence>
<evidence type="ECO:0000256" key="5">
    <source>
        <dbReference type="ARBA" id="ARBA00022960"/>
    </source>
</evidence>
<dbReference type="KEGG" id="cuo:CUROG_02845"/>
<keyword evidence="11 13" id="KW-0961">Cell wall biogenesis/degradation</keyword>
<evidence type="ECO:0000256" key="13">
    <source>
        <dbReference type="PROSITE-ProRule" id="PRU01373"/>
    </source>
</evidence>
<dbReference type="Gene3D" id="2.60.40.3780">
    <property type="match status" value="1"/>
</dbReference>
<gene>
    <name evidence="16" type="primary">lppS</name>
    <name evidence="16" type="ORF">CUROG_02845</name>
</gene>
<accession>A0A5J6Z4G1</accession>
<evidence type="ECO:0000256" key="4">
    <source>
        <dbReference type="ARBA" id="ARBA00022729"/>
    </source>
</evidence>
<organism evidence="16 17">
    <name type="scientific">Corynebacterium urogenitale</name>
    <dbReference type="NCBI Taxonomy" id="2487892"/>
    <lineage>
        <taxon>Bacteria</taxon>
        <taxon>Bacillati</taxon>
        <taxon>Actinomycetota</taxon>
        <taxon>Actinomycetes</taxon>
        <taxon>Mycobacteriales</taxon>
        <taxon>Corynebacteriaceae</taxon>
        <taxon>Corynebacterium</taxon>
    </lineage>
</organism>
<dbReference type="InterPro" id="IPR050979">
    <property type="entry name" value="LD-transpeptidase"/>
</dbReference>
<dbReference type="GO" id="GO:0071555">
    <property type="term" value="P:cell wall organization"/>
    <property type="evidence" value="ECO:0007669"/>
    <property type="project" value="UniProtKB-UniRule"/>
</dbReference>
<dbReference type="SUPFAM" id="SSF141523">
    <property type="entry name" value="L,D-transpeptidase catalytic domain-like"/>
    <property type="match status" value="1"/>
</dbReference>
<dbReference type="Pfam" id="PF17964">
    <property type="entry name" value="Big_10"/>
    <property type="match status" value="1"/>
</dbReference>
<dbReference type="GO" id="GO:0005576">
    <property type="term" value="C:extracellular region"/>
    <property type="evidence" value="ECO:0007669"/>
    <property type="project" value="TreeGrafter"/>
</dbReference>
<name>A0A5J6Z4G1_9CORY</name>
<dbReference type="PROSITE" id="PS52029">
    <property type="entry name" value="LD_TPASE"/>
    <property type="match status" value="1"/>
</dbReference>
<feature type="signal peptide" evidence="14">
    <location>
        <begin position="1"/>
        <end position="30"/>
    </location>
</feature>
<evidence type="ECO:0000256" key="7">
    <source>
        <dbReference type="ARBA" id="ARBA00023136"/>
    </source>
</evidence>
<comment type="pathway">
    <text evidence="1 13">Cell wall biogenesis; peptidoglycan biosynthesis.</text>
</comment>
<dbReference type="Gene3D" id="2.40.440.10">
    <property type="entry name" value="L,D-transpeptidase catalytic domain-like"/>
    <property type="match status" value="1"/>
</dbReference>
<evidence type="ECO:0000256" key="6">
    <source>
        <dbReference type="ARBA" id="ARBA00022984"/>
    </source>
</evidence>
<keyword evidence="10" id="KW-0012">Acyltransferase</keyword>
<evidence type="ECO:0000313" key="16">
    <source>
        <dbReference type="EMBL" id="QFQ01956.1"/>
    </source>
</evidence>
<dbReference type="CDD" id="cd16913">
    <property type="entry name" value="YkuD_like"/>
    <property type="match status" value="1"/>
</dbReference>
<dbReference type="PANTHER" id="PTHR30582">
    <property type="entry name" value="L,D-TRANSPEPTIDASE"/>
    <property type="match status" value="1"/>
</dbReference>
<dbReference type="Proteomes" id="UP000326711">
    <property type="component" value="Chromosome"/>
</dbReference>
<dbReference type="InterPro" id="IPR041280">
    <property type="entry name" value="Big_10"/>
</dbReference>
<sequence length="404" mass="43431" precursor="true">MRYTTRHGVSRSIRRIVACAIVAVGVSATAACTIDTSNSEIPKENSAAVGENSVGADQEVEIIANVEDGDEAVSVGDRVKVTAPEKLSSVILTNDAGEEVAGSLSEDGKEWTADEKLGYGRSYTVEAKSKSANFDASFTTESPAAQTNAALSPLDGSTVGVGQSISFQFDTPIQDRQAVQDLISIETTPKVEGAFYWLSGQALRWRPENYWKPGTEVHVKADFYGHDLGGGVYGQFDREATFTIGDEMRAVVDDAAKTMTFYKNGEVVQTMPVSNGRDGGRWATPNGTYQVGDMYESLTMDSGTFGYSVAEGGYVTDVNYATQLSYSGIYIHAAPWSVWAQGNTNTSHGCINVSDANAQWVYNNMKRGDIVEVKNSTGGQLDGNDGLGDWNIDWETWKAGNADV</sequence>
<keyword evidence="4 14" id="KW-0732">Signal</keyword>
<keyword evidence="8" id="KW-0564">Palmitate</keyword>